<accession>A0A402BB77</accession>
<sequence>MKKMCRRFVLGALLAGVMLCLSSYSSQAAIQPVFSPDQVQISIISIDAHIARPKLVLADQAQVKSLYRLIQVLPVLPANAFCTLEIGLTYRLVFQQNKQQVTMTAERFGCKPITTGTQKRPRRTNAMFWRQLDQAILHATPIP</sequence>
<evidence type="ECO:0000256" key="1">
    <source>
        <dbReference type="SAM" id="SignalP"/>
    </source>
</evidence>
<dbReference type="AlphaFoldDB" id="A0A402BB77"/>
<dbReference type="OrthoDB" id="162034at2"/>
<organism evidence="2 3">
    <name type="scientific">Dictyobacter alpinus</name>
    <dbReference type="NCBI Taxonomy" id="2014873"/>
    <lineage>
        <taxon>Bacteria</taxon>
        <taxon>Bacillati</taxon>
        <taxon>Chloroflexota</taxon>
        <taxon>Ktedonobacteria</taxon>
        <taxon>Ktedonobacterales</taxon>
        <taxon>Dictyobacteraceae</taxon>
        <taxon>Dictyobacter</taxon>
    </lineage>
</organism>
<protein>
    <submittedName>
        <fullName evidence="2">Uncharacterized protein</fullName>
    </submittedName>
</protein>
<reference evidence="3" key="1">
    <citation type="submission" date="2018-12" db="EMBL/GenBank/DDBJ databases">
        <title>Tengunoibacter tsumagoiensis gen. nov., sp. nov., Dictyobacter kobayashii sp. nov., D. alpinus sp. nov., and D. joshuensis sp. nov. and description of Dictyobacteraceae fam. nov. within the order Ktedonobacterales isolated from Tengu-no-mugimeshi.</title>
        <authorList>
            <person name="Wang C.M."/>
            <person name="Zheng Y."/>
            <person name="Sakai Y."/>
            <person name="Toyoda A."/>
            <person name="Minakuchi Y."/>
            <person name="Abe K."/>
            <person name="Yokota A."/>
            <person name="Yabe S."/>
        </authorList>
    </citation>
    <scope>NUCLEOTIDE SEQUENCE [LARGE SCALE GENOMIC DNA]</scope>
    <source>
        <strain evidence="3">Uno16</strain>
    </source>
</reference>
<keyword evidence="1" id="KW-0732">Signal</keyword>
<gene>
    <name evidence="2" type="ORF">KDA_41370</name>
</gene>
<dbReference type="EMBL" id="BIFT01000001">
    <property type="protein sequence ID" value="GCE28653.1"/>
    <property type="molecule type" value="Genomic_DNA"/>
</dbReference>
<dbReference type="Proteomes" id="UP000287171">
    <property type="component" value="Unassembled WGS sequence"/>
</dbReference>
<proteinExistence type="predicted"/>
<feature type="signal peptide" evidence="1">
    <location>
        <begin position="1"/>
        <end position="28"/>
    </location>
</feature>
<keyword evidence="3" id="KW-1185">Reference proteome</keyword>
<name>A0A402BB77_9CHLR</name>
<feature type="chain" id="PRO_5019508868" evidence="1">
    <location>
        <begin position="29"/>
        <end position="143"/>
    </location>
</feature>
<evidence type="ECO:0000313" key="3">
    <source>
        <dbReference type="Proteomes" id="UP000287171"/>
    </source>
</evidence>
<dbReference type="RefSeq" id="WP_126628844.1">
    <property type="nucleotide sequence ID" value="NZ_BIFT01000001.1"/>
</dbReference>
<comment type="caution">
    <text evidence="2">The sequence shown here is derived from an EMBL/GenBank/DDBJ whole genome shotgun (WGS) entry which is preliminary data.</text>
</comment>
<evidence type="ECO:0000313" key="2">
    <source>
        <dbReference type="EMBL" id="GCE28653.1"/>
    </source>
</evidence>